<dbReference type="GO" id="GO:0000902">
    <property type="term" value="P:cell morphogenesis"/>
    <property type="evidence" value="ECO:0007669"/>
    <property type="project" value="TreeGrafter"/>
</dbReference>
<feature type="domain" description="Cadherin" evidence="6">
    <location>
        <begin position="125"/>
        <end position="218"/>
    </location>
</feature>
<dbReference type="Pfam" id="PF00028">
    <property type="entry name" value="Cadherin"/>
    <property type="match status" value="2"/>
</dbReference>
<dbReference type="GO" id="GO:0005509">
    <property type="term" value="F:calcium ion binding"/>
    <property type="evidence" value="ECO:0007669"/>
    <property type="project" value="UniProtKB-UniRule"/>
</dbReference>
<dbReference type="CDD" id="cd11304">
    <property type="entry name" value="Cadherin_repeat"/>
    <property type="match status" value="4"/>
</dbReference>
<dbReference type="SMART" id="SM00112">
    <property type="entry name" value="CA"/>
    <property type="match status" value="2"/>
</dbReference>
<dbReference type="GO" id="GO:0016342">
    <property type="term" value="C:catenin complex"/>
    <property type="evidence" value="ECO:0007669"/>
    <property type="project" value="TreeGrafter"/>
</dbReference>
<dbReference type="PRINTS" id="PR00205">
    <property type="entry name" value="CADHERIN"/>
</dbReference>
<dbReference type="GO" id="GO:0044331">
    <property type="term" value="P:cell-cell adhesion mediated by cadherin"/>
    <property type="evidence" value="ECO:0007669"/>
    <property type="project" value="TreeGrafter"/>
</dbReference>
<keyword evidence="2" id="KW-0677">Repeat</keyword>
<dbReference type="SUPFAM" id="SSF49313">
    <property type="entry name" value="Cadherin-like"/>
    <property type="match status" value="3"/>
</dbReference>
<dbReference type="FunFam" id="2.60.40.60:FF:000008">
    <property type="entry name" value="Cadherin 24"/>
    <property type="match status" value="1"/>
</dbReference>
<organism evidence="7 8">
    <name type="scientific">Gambusia affinis</name>
    <name type="common">Western mosquitofish</name>
    <name type="synonym">Heterandria affinis</name>
    <dbReference type="NCBI Taxonomy" id="33528"/>
    <lineage>
        <taxon>Eukaryota</taxon>
        <taxon>Metazoa</taxon>
        <taxon>Chordata</taxon>
        <taxon>Craniata</taxon>
        <taxon>Vertebrata</taxon>
        <taxon>Euteleostomi</taxon>
        <taxon>Actinopterygii</taxon>
        <taxon>Neopterygii</taxon>
        <taxon>Teleostei</taxon>
        <taxon>Neoteleostei</taxon>
        <taxon>Acanthomorphata</taxon>
        <taxon>Ovalentaria</taxon>
        <taxon>Atherinomorphae</taxon>
        <taxon>Cyprinodontiformes</taxon>
        <taxon>Poeciliidae</taxon>
        <taxon>Poeciliinae</taxon>
        <taxon>Gambusia</taxon>
    </lineage>
</organism>
<dbReference type="PROSITE" id="PS50268">
    <property type="entry name" value="CADHERIN_2"/>
    <property type="match status" value="3"/>
</dbReference>
<dbReference type="GO" id="GO:0045296">
    <property type="term" value="F:cadherin binding"/>
    <property type="evidence" value="ECO:0007669"/>
    <property type="project" value="TreeGrafter"/>
</dbReference>
<evidence type="ECO:0000313" key="8">
    <source>
        <dbReference type="Proteomes" id="UP000250572"/>
    </source>
</evidence>
<dbReference type="Gene3D" id="2.60.40.60">
    <property type="entry name" value="Cadherins"/>
    <property type="match status" value="4"/>
</dbReference>
<comment type="caution">
    <text evidence="7">The sequence shown here is derived from an EMBL/GenBank/DDBJ whole genome shotgun (WGS) entry which is preliminary data.</text>
</comment>
<reference evidence="7 8" key="1">
    <citation type="journal article" date="2018" name="G3 (Bethesda)">
        <title>A High-Quality Reference Genome for the Invasive Mosquitofish Gambusia affinis Using a Chicago Library.</title>
        <authorList>
            <person name="Hoffberg S.L."/>
            <person name="Troendle N.J."/>
            <person name="Glenn T.C."/>
            <person name="Mahmud O."/>
            <person name="Louha S."/>
            <person name="Chalopin D."/>
            <person name="Bennetzen J.L."/>
            <person name="Mauricio R."/>
        </authorList>
    </citation>
    <scope>NUCLEOTIDE SEQUENCE [LARGE SCALE GENOMIC DNA]</scope>
    <source>
        <strain evidence="7">NE01/NJP1002.9</strain>
        <tissue evidence="7">Muscle</tissue>
    </source>
</reference>
<evidence type="ECO:0000259" key="6">
    <source>
        <dbReference type="PROSITE" id="PS50268"/>
    </source>
</evidence>
<dbReference type="GO" id="GO:0043679">
    <property type="term" value="C:axon terminus"/>
    <property type="evidence" value="ECO:0007669"/>
    <property type="project" value="TreeGrafter"/>
</dbReference>
<name>A0A315VE85_GAMAF</name>
<dbReference type="GO" id="GO:0016339">
    <property type="term" value="P:calcium-dependent cell-cell adhesion via plasma membrane cell adhesion molecules"/>
    <property type="evidence" value="ECO:0007669"/>
    <property type="project" value="TreeGrafter"/>
</dbReference>
<sequence>MLEGLSAGTKPPYLARVYARHLICSGQIQPPVAGPGPAAFRDISLCCQDTSKHLSEKQLPYRLQHSCQRVARHHTVSFPFLSFLSRAHILAPTAGEVGHHESRTGWNLIAYRAAVRITPFSRTTGTPVTRVTATDADDPVYGNSAKLVYSILDGQPYFSVDPNSATIKIALQGMDREVKEEYFVVIQAKDMGGHMGGLSGTTTVTIMLTDINDNPPKFSKSLYEFGIPEDLPIGKTGGKVKATDRDIGENAKSTYNIIEGDDQGTFEIITDAQTQDGILRLRKDSGEPDCTGEVIQLLDSGFEGKKRKDRRADRAREKDCDGVRCRGRLIMREFQRAPPTVEEWGLERLQGLWTLYDGPDVRAEAAWKSKPRVAVSFPPTAPPHPPTCPLLCCSSDLAPPLILHLGDDPNCSSLSRFVLFSSSLPSRFPSSGKARFDFPINPGYRPLDYESKKAYTLKVEATNVRSEPGSGGPFKDTATIKIVVEDADEPPVFSKPMYLLEVKENAPVATVIGRVAARDPDSSGSLVR</sequence>
<feature type="domain" description="Cadherin" evidence="6">
    <location>
        <begin position="219"/>
        <end position="283"/>
    </location>
</feature>
<dbReference type="PANTHER" id="PTHR24027:SF273">
    <property type="entry name" value="CADHERIN-8"/>
    <property type="match status" value="1"/>
</dbReference>
<dbReference type="GO" id="GO:0016477">
    <property type="term" value="P:cell migration"/>
    <property type="evidence" value="ECO:0007669"/>
    <property type="project" value="TreeGrafter"/>
</dbReference>
<dbReference type="GO" id="GO:0007043">
    <property type="term" value="P:cell-cell junction assembly"/>
    <property type="evidence" value="ECO:0007669"/>
    <property type="project" value="TreeGrafter"/>
</dbReference>
<dbReference type="GO" id="GO:0008013">
    <property type="term" value="F:beta-catenin binding"/>
    <property type="evidence" value="ECO:0007669"/>
    <property type="project" value="TreeGrafter"/>
</dbReference>
<evidence type="ECO:0000313" key="7">
    <source>
        <dbReference type="EMBL" id="PWA17341.1"/>
    </source>
</evidence>
<dbReference type="GO" id="GO:0005912">
    <property type="term" value="C:adherens junction"/>
    <property type="evidence" value="ECO:0007669"/>
    <property type="project" value="TreeGrafter"/>
</dbReference>
<dbReference type="GO" id="GO:0034332">
    <property type="term" value="P:adherens junction organization"/>
    <property type="evidence" value="ECO:0007669"/>
    <property type="project" value="TreeGrafter"/>
</dbReference>
<keyword evidence="4" id="KW-0472">Membrane</keyword>
<evidence type="ECO:0000256" key="1">
    <source>
        <dbReference type="ARBA" id="ARBA00004370"/>
    </source>
</evidence>
<proteinExistence type="predicted"/>
<accession>A0A315VE85</accession>
<dbReference type="Proteomes" id="UP000250572">
    <property type="component" value="Unassembled WGS sequence"/>
</dbReference>
<dbReference type="EMBL" id="NHOQ01002365">
    <property type="protein sequence ID" value="PWA17341.1"/>
    <property type="molecule type" value="Genomic_DNA"/>
</dbReference>
<dbReference type="PANTHER" id="PTHR24027">
    <property type="entry name" value="CADHERIN-23"/>
    <property type="match status" value="1"/>
</dbReference>
<evidence type="ECO:0000256" key="5">
    <source>
        <dbReference type="PROSITE-ProRule" id="PRU00043"/>
    </source>
</evidence>
<dbReference type="GO" id="GO:0007156">
    <property type="term" value="P:homophilic cell adhesion via plasma membrane adhesion molecules"/>
    <property type="evidence" value="ECO:0007669"/>
    <property type="project" value="InterPro"/>
</dbReference>
<dbReference type="InterPro" id="IPR015919">
    <property type="entry name" value="Cadherin-like_sf"/>
</dbReference>
<feature type="domain" description="Cadherin" evidence="6">
    <location>
        <begin position="445"/>
        <end position="493"/>
    </location>
</feature>
<keyword evidence="3 5" id="KW-0106">Calcium</keyword>
<keyword evidence="8" id="KW-1185">Reference proteome</keyword>
<dbReference type="AlphaFoldDB" id="A0A315VE85"/>
<dbReference type="InterPro" id="IPR020894">
    <property type="entry name" value="Cadherin_CS"/>
</dbReference>
<dbReference type="PROSITE" id="PS00232">
    <property type="entry name" value="CADHERIN_1"/>
    <property type="match status" value="1"/>
</dbReference>
<evidence type="ECO:0000256" key="4">
    <source>
        <dbReference type="ARBA" id="ARBA00023136"/>
    </source>
</evidence>
<dbReference type="InterPro" id="IPR002126">
    <property type="entry name" value="Cadherin-like_dom"/>
</dbReference>
<evidence type="ECO:0000256" key="2">
    <source>
        <dbReference type="ARBA" id="ARBA00022737"/>
    </source>
</evidence>
<evidence type="ECO:0000256" key="3">
    <source>
        <dbReference type="ARBA" id="ARBA00022837"/>
    </source>
</evidence>
<dbReference type="GO" id="GO:0043083">
    <property type="term" value="C:synaptic cleft"/>
    <property type="evidence" value="ECO:0007669"/>
    <property type="project" value="TreeGrafter"/>
</dbReference>
<protein>
    <recommendedName>
        <fullName evidence="6">Cadherin domain-containing protein</fullName>
    </recommendedName>
</protein>
<gene>
    <name evidence="7" type="ORF">CCH79_00014395</name>
</gene>
<dbReference type="InterPro" id="IPR039808">
    <property type="entry name" value="Cadherin"/>
</dbReference>
<comment type="subcellular location">
    <subcellularLocation>
        <location evidence="1">Membrane</location>
    </subcellularLocation>
</comment>